<evidence type="ECO:0000313" key="2">
    <source>
        <dbReference type="Proteomes" id="UP000243426"/>
    </source>
</evidence>
<proteinExistence type="predicted"/>
<evidence type="ECO:0000313" key="1">
    <source>
        <dbReference type="EMBL" id="SDS26099.1"/>
    </source>
</evidence>
<keyword evidence="2" id="KW-1185">Reference proteome</keyword>
<gene>
    <name evidence="1" type="ORF">SAMN05216198_1560</name>
</gene>
<dbReference type="Proteomes" id="UP000243426">
    <property type="component" value="Chromosome I"/>
</dbReference>
<dbReference type="GO" id="GO:0005198">
    <property type="term" value="F:structural molecule activity"/>
    <property type="evidence" value="ECO:0007669"/>
    <property type="project" value="InterPro"/>
</dbReference>
<name>A0A1H1QT90_9GAMM</name>
<sequence length="546" mass="60525">MKNLIDKIIEPFSPGMVVSRLGAREAIKAYEAARPSRTHKAKGEPHSADLAIQLAGKSLREQARYLDENHDLVTGLFDRLEERVVGGAGIGIEPLPLDLAGDVHLEFAAQIKAAWAEWSLKPEASGELTRPQMERLVCRTWLRDGEALAQKLRGRVANYTHLTRVPFALELLEPDYLPFDYNDISKGILQGIERDAWRRVRAYHLYKQHPGDMQGYWMDWTTTKRVEAHRIIHIAHRKRIGQNRGVPLLHAVLIRLAEIKDYEESERVAARISAALAMYIKKGNPDLYTGSPDAGARTFPIGPGMVIDSLVPGEDIGMIESNRPNPFLEGFRNGQLRAVAAGTRGAASTIMRSYDGTYSAQRQELVEAQLGYDLLQHEFIDYWCRPIYRDWLTVAIASGELKVPVDVDPRTISGAVYQGPVMPWINPVHEANAWELLVKAGFADEAEVARARGRNPQELKRSRTAEIKANREAGLVFSSDAYHAAKKEGLSPVEAVQKAYLGVGKMITAAEARELVNLYGGNLAVPGPDFVATTNNQGGGDADTDQ</sequence>
<organism evidence="1 2">
    <name type="scientific">Halopseudomonas litoralis</name>
    <dbReference type="NCBI Taxonomy" id="797277"/>
    <lineage>
        <taxon>Bacteria</taxon>
        <taxon>Pseudomonadati</taxon>
        <taxon>Pseudomonadota</taxon>
        <taxon>Gammaproteobacteria</taxon>
        <taxon>Pseudomonadales</taxon>
        <taxon>Pseudomonadaceae</taxon>
        <taxon>Halopseudomonas</taxon>
    </lineage>
</organism>
<dbReference type="AlphaFoldDB" id="A0A1H1QT90"/>
<dbReference type="STRING" id="797277.SAMN05216198_1560"/>
<dbReference type="EMBL" id="LT629748">
    <property type="protein sequence ID" value="SDS26099.1"/>
    <property type="molecule type" value="Genomic_DNA"/>
</dbReference>
<dbReference type="GO" id="GO:0019068">
    <property type="term" value="P:virion assembly"/>
    <property type="evidence" value="ECO:0007669"/>
    <property type="project" value="InterPro"/>
</dbReference>
<dbReference type="InterPro" id="IPR006429">
    <property type="entry name" value="Phage_lambda_portal"/>
</dbReference>
<accession>A0A1H1QT90</accession>
<reference evidence="2" key="1">
    <citation type="submission" date="2016-10" db="EMBL/GenBank/DDBJ databases">
        <authorList>
            <person name="Varghese N."/>
            <person name="Submissions S."/>
        </authorList>
    </citation>
    <scope>NUCLEOTIDE SEQUENCE [LARGE SCALE GENOMIC DNA]</scope>
    <source>
        <strain evidence="2">2SM5</strain>
    </source>
</reference>
<dbReference type="RefSeq" id="WP_090272786.1">
    <property type="nucleotide sequence ID" value="NZ_LT629748.1"/>
</dbReference>
<dbReference type="NCBIfam" id="TIGR01539">
    <property type="entry name" value="portal_lambda"/>
    <property type="match status" value="1"/>
</dbReference>
<protein>
    <submittedName>
        <fullName evidence="1">Phage portal protein, lambda family</fullName>
    </submittedName>
</protein>
<dbReference type="Pfam" id="PF05136">
    <property type="entry name" value="Phage_portal_2"/>
    <property type="match status" value="1"/>
</dbReference>
<dbReference type="OrthoDB" id="622132at2"/>